<accession>A0AAW8TDP4</accession>
<dbReference type="Gene3D" id="3.40.710.10">
    <property type="entry name" value="DD-peptidase/beta-lactamase superfamily"/>
    <property type="match status" value="1"/>
</dbReference>
<evidence type="ECO:0000256" key="1">
    <source>
        <dbReference type="ARBA" id="ARBA00022801"/>
    </source>
</evidence>
<dbReference type="RefSeq" id="WP_311816697.1">
    <property type="nucleotide sequence ID" value="NZ_JARPXG010000010.1"/>
</dbReference>
<dbReference type="InterPro" id="IPR012338">
    <property type="entry name" value="Beta-lactam/transpept-like"/>
</dbReference>
<comment type="caution">
    <text evidence="3">The sequence shown here is derived from an EMBL/GenBank/DDBJ whole genome shotgun (WGS) entry which is preliminary data.</text>
</comment>
<evidence type="ECO:0000313" key="3">
    <source>
        <dbReference type="EMBL" id="MDT2544875.1"/>
    </source>
</evidence>
<name>A0AAW8TDP4_9ENTE</name>
<dbReference type="SUPFAM" id="SSF56601">
    <property type="entry name" value="beta-lactamase/transpeptidase-like"/>
    <property type="match status" value="1"/>
</dbReference>
<sequence length="326" mass="36561">MENKLNHLIRKSKICGVSAACIDSVTASSQSFYLGVMGGVPPFSSIPVAAGMLYDLASLTKVVGTTTRILQLVDSGVLELTTKCNEILSEFPLLQMTIEELLLHRSGLPADFKEKQLFTEEMLSSFLENFTPKDYDKTIYSDIGYLLLGLVIERIDGQELEDTFKRNIFEPLGMTQTTYYPNFQRLILPTEVTNSRGIILGTVHDSKANRWPRPAGSAGLFAPLEDMIRFGQGIMLNKKIDGSVLFSTAIYQRLLETSISNRTLGWETPFGEGKIYHTGFTGTSIGIDLIKQRGLILLTNRIHPTRENTDFLTHRLELYRDFFKGE</sequence>
<keyword evidence="1 3" id="KW-0378">Hydrolase</keyword>
<dbReference type="InterPro" id="IPR050789">
    <property type="entry name" value="Diverse_Enzym_Activities"/>
</dbReference>
<dbReference type="EMBL" id="JARPXL010000009">
    <property type="protein sequence ID" value="MDT2544875.1"/>
    <property type="molecule type" value="Genomic_DNA"/>
</dbReference>
<dbReference type="InterPro" id="IPR001466">
    <property type="entry name" value="Beta-lactam-related"/>
</dbReference>
<gene>
    <name evidence="3" type="ORF">P7D69_11040</name>
</gene>
<dbReference type="AlphaFoldDB" id="A0AAW8TDP4"/>
<organism evidence="3 4">
    <name type="scientific">Enterococcus raffinosus</name>
    <dbReference type="NCBI Taxonomy" id="71452"/>
    <lineage>
        <taxon>Bacteria</taxon>
        <taxon>Bacillati</taxon>
        <taxon>Bacillota</taxon>
        <taxon>Bacilli</taxon>
        <taxon>Lactobacillales</taxon>
        <taxon>Enterococcaceae</taxon>
        <taxon>Enterococcus</taxon>
    </lineage>
</organism>
<reference evidence="3" key="1">
    <citation type="submission" date="2023-03" db="EMBL/GenBank/DDBJ databases">
        <authorList>
            <person name="Shen W."/>
            <person name="Cai J."/>
        </authorList>
    </citation>
    <scope>NUCLEOTIDE SEQUENCE</scope>
    <source>
        <strain evidence="3">Y15</strain>
    </source>
</reference>
<protein>
    <submittedName>
        <fullName evidence="3">Serine hydrolase</fullName>
    </submittedName>
</protein>
<proteinExistence type="predicted"/>
<evidence type="ECO:0000313" key="4">
    <source>
        <dbReference type="Proteomes" id="UP001254770"/>
    </source>
</evidence>
<dbReference type="PANTHER" id="PTHR43283">
    <property type="entry name" value="BETA-LACTAMASE-RELATED"/>
    <property type="match status" value="1"/>
</dbReference>
<dbReference type="GO" id="GO:0016787">
    <property type="term" value="F:hydrolase activity"/>
    <property type="evidence" value="ECO:0007669"/>
    <property type="project" value="UniProtKB-KW"/>
</dbReference>
<feature type="domain" description="Beta-lactamase-related" evidence="2">
    <location>
        <begin position="45"/>
        <end position="308"/>
    </location>
</feature>
<dbReference type="Pfam" id="PF00144">
    <property type="entry name" value="Beta-lactamase"/>
    <property type="match status" value="1"/>
</dbReference>
<evidence type="ECO:0000259" key="2">
    <source>
        <dbReference type="Pfam" id="PF00144"/>
    </source>
</evidence>
<dbReference type="PANTHER" id="PTHR43283:SF11">
    <property type="entry name" value="BETA-LACTAMASE-RELATED DOMAIN-CONTAINING PROTEIN"/>
    <property type="match status" value="1"/>
</dbReference>
<dbReference type="Proteomes" id="UP001254770">
    <property type="component" value="Unassembled WGS sequence"/>
</dbReference>